<dbReference type="AlphaFoldDB" id="K1QN89"/>
<dbReference type="PANTHER" id="PTHR45823:SF1">
    <property type="entry name" value="T-SNARE COILED-COIL HOMOLOGY DOMAIN-CONTAINING PROTEIN"/>
    <property type="match status" value="1"/>
</dbReference>
<sequence length="145" mass="16472">MIGVTVPNVSTWQLPCEAVHKDVLAISQRVKNYETLVLALKDRFAPPSQAEIYRIQMLERRQIAGETCPSELGQAIQRLAYMAYPTATFEFRESLARDHFVDALENSEMRIRNGIKQSQPRSLNDAVILAVELEAHSFYLMISCT</sequence>
<proteinExistence type="predicted"/>
<protein>
    <submittedName>
        <fullName evidence="1">Uncharacterized protein</fullName>
    </submittedName>
</protein>
<dbReference type="EMBL" id="JH815628">
    <property type="protein sequence ID" value="EKC23026.1"/>
    <property type="molecule type" value="Genomic_DNA"/>
</dbReference>
<reference evidence="1" key="1">
    <citation type="journal article" date="2012" name="Nature">
        <title>The oyster genome reveals stress adaptation and complexity of shell formation.</title>
        <authorList>
            <person name="Zhang G."/>
            <person name="Fang X."/>
            <person name="Guo X."/>
            <person name="Li L."/>
            <person name="Luo R."/>
            <person name="Xu F."/>
            <person name="Yang P."/>
            <person name="Zhang L."/>
            <person name="Wang X."/>
            <person name="Qi H."/>
            <person name="Xiong Z."/>
            <person name="Que H."/>
            <person name="Xie Y."/>
            <person name="Holland P.W."/>
            <person name="Paps J."/>
            <person name="Zhu Y."/>
            <person name="Wu F."/>
            <person name="Chen Y."/>
            <person name="Wang J."/>
            <person name="Peng C."/>
            <person name="Meng J."/>
            <person name="Yang L."/>
            <person name="Liu J."/>
            <person name="Wen B."/>
            <person name="Zhang N."/>
            <person name="Huang Z."/>
            <person name="Zhu Q."/>
            <person name="Feng Y."/>
            <person name="Mount A."/>
            <person name="Hedgecock D."/>
            <person name="Xu Z."/>
            <person name="Liu Y."/>
            <person name="Domazet-Loso T."/>
            <person name="Du Y."/>
            <person name="Sun X."/>
            <person name="Zhang S."/>
            <person name="Liu B."/>
            <person name="Cheng P."/>
            <person name="Jiang X."/>
            <person name="Li J."/>
            <person name="Fan D."/>
            <person name="Wang W."/>
            <person name="Fu W."/>
            <person name="Wang T."/>
            <person name="Wang B."/>
            <person name="Zhang J."/>
            <person name="Peng Z."/>
            <person name="Li Y."/>
            <person name="Li N."/>
            <person name="Wang J."/>
            <person name="Chen M."/>
            <person name="He Y."/>
            <person name="Tan F."/>
            <person name="Song X."/>
            <person name="Zheng Q."/>
            <person name="Huang R."/>
            <person name="Yang H."/>
            <person name="Du X."/>
            <person name="Chen L."/>
            <person name="Yang M."/>
            <person name="Gaffney P.M."/>
            <person name="Wang S."/>
            <person name="Luo L."/>
            <person name="She Z."/>
            <person name="Ming Y."/>
            <person name="Huang W."/>
            <person name="Zhang S."/>
            <person name="Huang B."/>
            <person name="Zhang Y."/>
            <person name="Qu T."/>
            <person name="Ni P."/>
            <person name="Miao G."/>
            <person name="Wang J."/>
            <person name="Wang Q."/>
            <person name="Steinberg C.E."/>
            <person name="Wang H."/>
            <person name="Li N."/>
            <person name="Qian L."/>
            <person name="Zhang G."/>
            <person name="Li Y."/>
            <person name="Yang H."/>
            <person name="Liu X."/>
            <person name="Wang J."/>
            <person name="Yin Y."/>
            <person name="Wang J."/>
        </authorList>
    </citation>
    <scope>NUCLEOTIDE SEQUENCE [LARGE SCALE GENOMIC DNA]</scope>
    <source>
        <strain evidence="1">05x7-T-G4-1.051#20</strain>
    </source>
</reference>
<name>K1QN89_MAGGI</name>
<organism evidence="1">
    <name type="scientific">Magallana gigas</name>
    <name type="common">Pacific oyster</name>
    <name type="synonym">Crassostrea gigas</name>
    <dbReference type="NCBI Taxonomy" id="29159"/>
    <lineage>
        <taxon>Eukaryota</taxon>
        <taxon>Metazoa</taxon>
        <taxon>Spiralia</taxon>
        <taxon>Lophotrochozoa</taxon>
        <taxon>Mollusca</taxon>
        <taxon>Bivalvia</taxon>
        <taxon>Autobranchia</taxon>
        <taxon>Pteriomorphia</taxon>
        <taxon>Ostreida</taxon>
        <taxon>Ostreoidea</taxon>
        <taxon>Ostreidae</taxon>
        <taxon>Magallana</taxon>
    </lineage>
</organism>
<dbReference type="HOGENOM" id="CLU_1788709_0_0_1"/>
<gene>
    <name evidence="1" type="ORF">CGI_10000846</name>
</gene>
<evidence type="ECO:0000313" key="1">
    <source>
        <dbReference type="EMBL" id="EKC23026.1"/>
    </source>
</evidence>
<dbReference type="InParanoid" id="K1QN89"/>
<accession>K1QN89</accession>
<dbReference type="PANTHER" id="PTHR45823">
    <property type="entry name" value="T-SNARE COILED-COIL HOMOLOGY DOMAIN-CONTAINING PROTEIN"/>
    <property type="match status" value="1"/>
</dbReference>